<dbReference type="Proteomes" id="UP001239213">
    <property type="component" value="Unassembled WGS sequence"/>
</dbReference>
<evidence type="ECO:0000313" key="4">
    <source>
        <dbReference type="Proteomes" id="UP001239213"/>
    </source>
</evidence>
<keyword evidence="4" id="KW-1185">Reference proteome</keyword>
<feature type="compositionally biased region" description="Pro residues" evidence="1">
    <location>
        <begin position="113"/>
        <end position="125"/>
    </location>
</feature>
<feature type="compositionally biased region" description="Polar residues" evidence="1">
    <location>
        <begin position="396"/>
        <end position="419"/>
    </location>
</feature>
<feature type="region of interest" description="Disordered" evidence="1">
    <location>
        <begin position="99"/>
        <end position="153"/>
    </location>
</feature>
<feature type="compositionally biased region" description="Polar residues" evidence="1">
    <location>
        <begin position="270"/>
        <end position="283"/>
    </location>
</feature>
<dbReference type="EMBL" id="MPDP01000108">
    <property type="protein sequence ID" value="KAK1480550.1"/>
    <property type="molecule type" value="Genomic_DNA"/>
</dbReference>
<feature type="domain" description="BRCT" evidence="2">
    <location>
        <begin position="3"/>
        <end position="81"/>
    </location>
</feature>
<feature type="compositionally biased region" description="Basic and acidic residues" evidence="1">
    <location>
        <begin position="344"/>
        <end position="380"/>
    </location>
</feature>
<dbReference type="Pfam" id="PF00533">
    <property type="entry name" value="BRCT"/>
    <property type="match status" value="1"/>
</dbReference>
<dbReference type="SMART" id="SM00292">
    <property type="entry name" value="BRCT"/>
    <property type="match status" value="1"/>
</dbReference>
<feature type="compositionally biased region" description="Pro residues" evidence="1">
    <location>
        <begin position="781"/>
        <end position="792"/>
    </location>
</feature>
<feature type="region of interest" description="Disordered" evidence="1">
    <location>
        <begin position="702"/>
        <end position="798"/>
    </location>
</feature>
<dbReference type="InterPro" id="IPR036420">
    <property type="entry name" value="BRCT_dom_sf"/>
</dbReference>
<feature type="compositionally biased region" description="Low complexity" evidence="1">
    <location>
        <begin position="768"/>
        <end position="780"/>
    </location>
</feature>
<feature type="compositionally biased region" description="Basic and acidic residues" evidence="1">
    <location>
        <begin position="127"/>
        <end position="138"/>
    </location>
</feature>
<evidence type="ECO:0000256" key="1">
    <source>
        <dbReference type="SAM" id="MobiDB-lite"/>
    </source>
</evidence>
<feature type="compositionally biased region" description="Low complexity" evidence="1">
    <location>
        <begin position="726"/>
        <end position="748"/>
    </location>
</feature>
<sequence>MSETHGPLTGRNISVCGKFENRTQDDIVEQISRLGGTGSKNKLPDDAFCVICTSEAAEKNKTVQVAVAKDVPLVSVQWLDDGGSPANIQQFLIGPIKDNAEDESGVSPEIQSTPPPQIIEPPNPKTPETRSGKDRYEGNTESVESTPIRKPSQTLMDRLGSAYQAITGTPRRKSVASPPVVEATGSPESHASKNSKMPEKAPAHVSESNEMPGGLAIQDGGHQPRGATESLTPVSPKSPPNHREGGIRIDLPLSSASPEAQVESGREGSSESNPIQVSSTSPEAQIGSGREGSSESNPIQISSASPEAQIGSGREGSSESNPIKVSSTSPELPKTTHQSPVLKQESRGDTDQQPDTSDKDQKGKTQRDFEQNDPPQDREQSTQSSFNGGSDKENQGESSNQSGLYVSTPVQKTQPTPKQGDSVPEKQKSQANNVFQRQSEIWRGKQPEPRRVFQSTESDEGVHHKQAKDSEPRPLKPALVHSNKQRQRVDGLQSPDSTATVVRDDAFDPYKWAETHALGGDQMERHPRFSDWKDFPHPKTGLWIEIDDFEHTDRKIWVLARGITYKNQLAVETIGFREGQSRGLSLSAPAYKSEIATLRRKGIGQFPPGDPKDFTGLKGRSRFGDGQQNPFHVVFFAEAHGAKNNGDCLVLYDGGKAMSKTDVVRAGGSRWSRLIESHRRPEISVAPGKVLWPDESLTQAVASTGNPPVTRLASSPPVLPTPSSVPQPRFVQQAPAGAPGPQRGAPFQRPERTNVTFSPTSVSPPTPATRQPSAATTAPTGFPPTLTPPTRYPPMNMAQGFQQPAFRQYPELQNWVPPPMGWPPQNFLSYQHQAAPYYVLPPSQSAYSTRDVSMDPSSSFRGSSQPPAAFRNPADPPNLKSRGPATLFSDQNGDWYINTNKVTFPDGYAPTQAGSVEWLTDKKHEYARTSDARLWRISLER</sequence>
<comment type="caution">
    <text evidence="3">The sequence shown here is derived from an EMBL/GenBank/DDBJ whole genome shotgun (WGS) entry which is preliminary data.</text>
</comment>
<name>A0AAI9Y691_9PEZI</name>
<feature type="compositionally biased region" description="Basic and acidic residues" evidence="1">
    <location>
        <begin position="440"/>
        <end position="451"/>
    </location>
</feature>
<feature type="compositionally biased region" description="Polar residues" evidence="1">
    <location>
        <begin position="186"/>
        <end position="195"/>
    </location>
</feature>
<accession>A0AAI9Y691</accession>
<feature type="compositionally biased region" description="Polar residues" evidence="1">
    <location>
        <begin position="139"/>
        <end position="153"/>
    </location>
</feature>
<feature type="compositionally biased region" description="Basic and acidic residues" evidence="1">
    <location>
        <begin position="460"/>
        <end position="474"/>
    </location>
</feature>
<organism evidence="3 4">
    <name type="scientific">Colletotrichum cuscutae</name>
    <dbReference type="NCBI Taxonomy" id="1209917"/>
    <lineage>
        <taxon>Eukaryota</taxon>
        <taxon>Fungi</taxon>
        <taxon>Dikarya</taxon>
        <taxon>Ascomycota</taxon>
        <taxon>Pezizomycotina</taxon>
        <taxon>Sordariomycetes</taxon>
        <taxon>Hypocreomycetidae</taxon>
        <taxon>Glomerellales</taxon>
        <taxon>Glomerellaceae</taxon>
        <taxon>Colletotrichum</taxon>
        <taxon>Colletotrichum acutatum species complex</taxon>
    </lineage>
</organism>
<evidence type="ECO:0000259" key="2">
    <source>
        <dbReference type="PROSITE" id="PS50172"/>
    </source>
</evidence>
<dbReference type="SUPFAM" id="SSF52113">
    <property type="entry name" value="BRCT domain"/>
    <property type="match status" value="1"/>
</dbReference>
<feature type="compositionally biased region" description="Polar residues" evidence="1">
    <location>
        <begin position="318"/>
        <end position="341"/>
    </location>
</feature>
<dbReference type="Gene3D" id="3.40.50.10190">
    <property type="entry name" value="BRCT domain"/>
    <property type="match status" value="1"/>
</dbReference>
<feature type="region of interest" description="Disordered" evidence="1">
    <location>
        <begin position="848"/>
        <end position="884"/>
    </location>
</feature>
<feature type="compositionally biased region" description="Polar residues" evidence="1">
    <location>
        <begin position="429"/>
        <end position="439"/>
    </location>
</feature>
<dbReference type="PROSITE" id="PS50172">
    <property type="entry name" value="BRCT"/>
    <property type="match status" value="1"/>
</dbReference>
<proteinExistence type="predicted"/>
<gene>
    <name evidence="3" type="ORF">CCUS01_16208</name>
</gene>
<dbReference type="InterPro" id="IPR001357">
    <property type="entry name" value="BRCT_dom"/>
</dbReference>
<evidence type="ECO:0000313" key="3">
    <source>
        <dbReference type="EMBL" id="KAK1480550.1"/>
    </source>
</evidence>
<feature type="region of interest" description="Disordered" evidence="1">
    <location>
        <begin position="165"/>
        <end position="498"/>
    </location>
</feature>
<protein>
    <recommendedName>
        <fullName evidence="2">BRCT domain-containing protein</fullName>
    </recommendedName>
</protein>
<reference evidence="3" key="1">
    <citation type="submission" date="2016-11" db="EMBL/GenBank/DDBJ databases">
        <title>The genome sequence of Colletotrichum cuscutae.</title>
        <authorList>
            <person name="Baroncelli R."/>
        </authorList>
    </citation>
    <scope>NUCLEOTIDE SEQUENCE</scope>
    <source>
        <strain evidence="3">IMI 304802</strain>
    </source>
</reference>
<dbReference type="AlphaFoldDB" id="A0AAI9Y691"/>
<feature type="compositionally biased region" description="Polar residues" evidence="1">
    <location>
        <begin position="848"/>
        <end position="866"/>
    </location>
</feature>
<feature type="compositionally biased region" description="Polar residues" evidence="1">
    <location>
        <begin position="294"/>
        <end position="306"/>
    </location>
</feature>